<protein>
    <submittedName>
        <fullName evidence="9">Na+/H+-dicarboxylate symporter</fullName>
    </submittedName>
</protein>
<evidence type="ECO:0000256" key="1">
    <source>
        <dbReference type="ARBA" id="ARBA00004141"/>
    </source>
</evidence>
<keyword evidence="3 8" id="KW-0812">Transmembrane</keyword>
<proteinExistence type="predicted"/>
<dbReference type="Gene3D" id="1.10.3860.10">
    <property type="entry name" value="Sodium:dicarboxylate symporter"/>
    <property type="match status" value="1"/>
</dbReference>
<evidence type="ECO:0000256" key="7">
    <source>
        <dbReference type="ARBA" id="ARBA00023180"/>
    </source>
</evidence>
<dbReference type="InterPro" id="IPR036458">
    <property type="entry name" value="Na:dicarbo_symporter_sf"/>
</dbReference>
<keyword evidence="5 8" id="KW-1133">Transmembrane helix</keyword>
<evidence type="ECO:0000256" key="5">
    <source>
        <dbReference type="ARBA" id="ARBA00022989"/>
    </source>
</evidence>
<dbReference type="PANTHER" id="PTHR11958">
    <property type="entry name" value="SODIUM/DICARBOXYLATE SYMPORTER-RELATED"/>
    <property type="match status" value="1"/>
</dbReference>
<dbReference type="PRINTS" id="PR00173">
    <property type="entry name" value="EDTRNSPORT"/>
</dbReference>
<dbReference type="PROSITE" id="PS00713">
    <property type="entry name" value="NA_DICARBOXYL_SYMP_1"/>
    <property type="match status" value="1"/>
</dbReference>
<feature type="transmembrane region" description="Helical" evidence="8">
    <location>
        <begin position="77"/>
        <end position="103"/>
    </location>
</feature>
<dbReference type="SUPFAM" id="SSF118215">
    <property type="entry name" value="Proton glutamate symport protein"/>
    <property type="match status" value="1"/>
</dbReference>
<dbReference type="PANTHER" id="PTHR11958:SF63">
    <property type="entry name" value="AMINO ACID TRANSPORTER"/>
    <property type="match status" value="1"/>
</dbReference>
<feature type="transmembrane region" description="Helical" evidence="8">
    <location>
        <begin position="351"/>
        <end position="373"/>
    </location>
</feature>
<dbReference type="RefSeq" id="WP_204697396.1">
    <property type="nucleotide sequence ID" value="NZ_JAFBEC010000005.1"/>
</dbReference>
<evidence type="ECO:0000313" key="9">
    <source>
        <dbReference type="EMBL" id="MBM7632923.1"/>
    </source>
</evidence>
<comment type="caution">
    <text evidence="9">The sequence shown here is derived from an EMBL/GenBank/DDBJ whole genome shotgun (WGS) entry which is preliminary data.</text>
</comment>
<organism evidence="9 10">
    <name type="scientific">Geomicrobium sediminis</name>
    <dbReference type="NCBI Taxonomy" id="1347788"/>
    <lineage>
        <taxon>Bacteria</taxon>
        <taxon>Bacillati</taxon>
        <taxon>Bacillota</taxon>
        <taxon>Bacilli</taxon>
        <taxon>Bacillales</taxon>
        <taxon>Geomicrobium</taxon>
    </lineage>
</organism>
<dbReference type="Proteomes" id="UP000741863">
    <property type="component" value="Unassembled WGS sequence"/>
</dbReference>
<keyword evidence="6 8" id="KW-0472">Membrane</keyword>
<keyword evidence="10" id="KW-1185">Reference proteome</keyword>
<sequence length="411" mass="43582">MSLTKKIIIALIAGLIVGLSLNAFLPTETFNQIDYYLLSPVGDIFLRAISMLVVPLVFFSLVLGAASMSDVKRLGRIGGFTMGFYLLTTPIALTIGIAVAYLLQPGTEGLMNQDMDGYEPNEAPPIMETLVNIIPNNPVESLATGEMLQIIVFALLIGFGIAMLGEKTKGLLSLVEQANEVMIWLVKLVMKLAPFGAFALIASAIGELGWGALQSMFMYMLAIILALGIQMMLVYGGLVSVWGRMNPIAFFKGFVPAMAVAFSTSSSSATLPVTMRSVEENLGVPKSISSFTLPLGATINMDGTAIMQAVATIFLAQVYAVDLGVTELLTIILTATLASLGTASVPGAGIIMLAMVLQSVGIPLDGIALILAVDRILDMSRTAVNITGDAAASVIVARMEKKRDYKNAEEL</sequence>
<evidence type="ECO:0000256" key="8">
    <source>
        <dbReference type="SAM" id="Phobius"/>
    </source>
</evidence>
<evidence type="ECO:0000256" key="2">
    <source>
        <dbReference type="ARBA" id="ARBA00022448"/>
    </source>
</evidence>
<feature type="transmembrane region" description="Helical" evidence="8">
    <location>
        <begin position="147"/>
        <end position="164"/>
    </location>
</feature>
<comment type="subcellular location">
    <subcellularLocation>
        <location evidence="1">Membrane</location>
        <topology evidence="1">Multi-pass membrane protein</topology>
    </subcellularLocation>
</comment>
<dbReference type="Pfam" id="PF00375">
    <property type="entry name" value="SDF"/>
    <property type="match status" value="1"/>
</dbReference>
<evidence type="ECO:0000256" key="6">
    <source>
        <dbReference type="ARBA" id="ARBA00023136"/>
    </source>
</evidence>
<feature type="transmembrane region" description="Helical" evidence="8">
    <location>
        <begin position="217"/>
        <end position="242"/>
    </location>
</feature>
<dbReference type="InterPro" id="IPR001991">
    <property type="entry name" value="Na-dicarboxylate_symporter"/>
</dbReference>
<feature type="transmembrane region" description="Helical" evidence="8">
    <location>
        <begin position="7"/>
        <end position="25"/>
    </location>
</feature>
<reference evidence="9 10" key="1">
    <citation type="submission" date="2021-01" db="EMBL/GenBank/DDBJ databases">
        <title>Genomic Encyclopedia of Type Strains, Phase IV (KMG-IV): sequencing the most valuable type-strain genomes for metagenomic binning, comparative biology and taxonomic classification.</title>
        <authorList>
            <person name="Goeker M."/>
        </authorList>
    </citation>
    <scope>NUCLEOTIDE SEQUENCE [LARGE SCALE GENOMIC DNA]</scope>
    <source>
        <strain evidence="9 10">DSM 25540</strain>
    </source>
</reference>
<dbReference type="InterPro" id="IPR050746">
    <property type="entry name" value="DAACS"/>
</dbReference>
<evidence type="ECO:0000256" key="4">
    <source>
        <dbReference type="ARBA" id="ARBA00022847"/>
    </source>
</evidence>
<keyword evidence="4" id="KW-0769">Symport</keyword>
<accession>A0ABS2PDN7</accession>
<dbReference type="InterPro" id="IPR018107">
    <property type="entry name" value="Na-dicarboxylate_symporter_CS"/>
</dbReference>
<name>A0ABS2PDN7_9BACL</name>
<evidence type="ECO:0000256" key="3">
    <source>
        <dbReference type="ARBA" id="ARBA00022692"/>
    </source>
</evidence>
<feature type="transmembrane region" description="Helical" evidence="8">
    <location>
        <begin position="184"/>
        <end position="205"/>
    </location>
</feature>
<gene>
    <name evidence="9" type="ORF">JOD17_002017</name>
</gene>
<feature type="transmembrane region" description="Helical" evidence="8">
    <location>
        <begin position="45"/>
        <end position="65"/>
    </location>
</feature>
<keyword evidence="7" id="KW-0325">Glycoprotein</keyword>
<keyword evidence="2" id="KW-0813">Transport</keyword>
<evidence type="ECO:0000313" key="10">
    <source>
        <dbReference type="Proteomes" id="UP000741863"/>
    </source>
</evidence>
<dbReference type="EMBL" id="JAFBEC010000005">
    <property type="protein sequence ID" value="MBM7632923.1"/>
    <property type="molecule type" value="Genomic_DNA"/>
</dbReference>